<dbReference type="Pfam" id="PF21982">
    <property type="entry name" value="RecX_HTH1"/>
    <property type="match status" value="1"/>
</dbReference>
<dbReference type="Pfam" id="PF21981">
    <property type="entry name" value="RecX_HTH3"/>
    <property type="match status" value="1"/>
</dbReference>
<keyword evidence="4 5" id="KW-0963">Cytoplasm</keyword>
<dbReference type="InterPro" id="IPR003783">
    <property type="entry name" value="Regulatory_RecX"/>
</dbReference>
<evidence type="ECO:0000259" key="7">
    <source>
        <dbReference type="Pfam" id="PF21981"/>
    </source>
</evidence>
<accession>A0A8I1ADV3</accession>
<evidence type="ECO:0000259" key="8">
    <source>
        <dbReference type="Pfam" id="PF21982"/>
    </source>
</evidence>
<organism evidence="9 10">
    <name type="scientific">Thermoactinomyces intermedius</name>
    <dbReference type="NCBI Taxonomy" id="2024"/>
    <lineage>
        <taxon>Bacteria</taxon>
        <taxon>Bacillati</taxon>
        <taxon>Bacillota</taxon>
        <taxon>Bacilli</taxon>
        <taxon>Bacillales</taxon>
        <taxon>Thermoactinomycetaceae</taxon>
        <taxon>Thermoactinomyces</taxon>
    </lineage>
</organism>
<feature type="domain" description="RecX third three-helical" evidence="7">
    <location>
        <begin position="170"/>
        <end position="216"/>
    </location>
</feature>
<dbReference type="RefSeq" id="WP_181732603.1">
    <property type="nucleotide sequence ID" value="NZ_JACEIR010000009.1"/>
</dbReference>
<evidence type="ECO:0000256" key="3">
    <source>
        <dbReference type="ARBA" id="ARBA00018111"/>
    </source>
</evidence>
<dbReference type="InterPro" id="IPR053926">
    <property type="entry name" value="RecX_HTH_1st"/>
</dbReference>
<dbReference type="InterPro" id="IPR036388">
    <property type="entry name" value="WH-like_DNA-bd_sf"/>
</dbReference>
<dbReference type="GO" id="GO:0006282">
    <property type="term" value="P:regulation of DNA repair"/>
    <property type="evidence" value="ECO:0007669"/>
    <property type="project" value="UniProtKB-UniRule"/>
</dbReference>
<evidence type="ECO:0000313" key="9">
    <source>
        <dbReference type="EMBL" id="MBH8595972.1"/>
    </source>
</evidence>
<dbReference type="HAMAP" id="MF_01114">
    <property type="entry name" value="RecX"/>
    <property type="match status" value="1"/>
</dbReference>
<dbReference type="EMBL" id="JAECVW010000008">
    <property type="protein sequence ID" value="MBH8595972.1"/>
    <property type="molecule type" value="Genomic_DNA"/>
</dbReference>
<comment type="subcellular location">
    <subcellularLocation>
        <location evidence="1 5">Cytoplasm</location>
    </subcellularLocation>
</comment>
<evidence type="ECO:0000256" key="4">
    <source>
        <dbReference type="ARBA" id="ARBA00022490"/>
    </source>
</evidence>
<dbReference type="InterPro" id="IPR053924">
    <property type="entry name" value="RecX_HTH_2nd"/>
</dbReference>
<comment type="caution">
    <text evidence="9">The sequence shown here is derived from an EMBL/GenBank/DDBJ whole genome shotgun (WGS) entry which is preliminary data.</text>
</comment>
<dbReference type="GO" id="GO:0005737">
    <property type="term" value="C:cytoplasm"/>
    <property type="evidence" value="ECO:0007669"/>
    <property type="project" value="UniProtKB-SubCell"/>
</dbReference>
<dbReference type="PANTHER" id="PTHR33602:SF1">
    <property type="entry name" value="REGULATORY PROTEIN RECX FAMILY PROTEIN"/>
    <property type="match status" value="1"/>
</dbReference>
<dbReference type="InterPro" id="IPR053925">
    <property type="entry name" value="RecX_HTH_3rd"/>
</dbReference>
<feature type="domain" description="RecX first three-helical" evidence="8">
    <location>
        <begin position="77"/>
        <end position="114"/>
    </location>
</feature>
<proteinExistence type="inferred from homology"/>
<keyword evidence="10" id="KW-1185">Reference proteome</keyword>
<evidence type="ECO:0000256" key="1">
    <source>
        <dbReference type="ARBA" id="ARBA00004496"/>
    </source>
</evidence>
<comment type="function">
    <text evidence="5">Modulates RecA activity.</text>
</comment>
<gene>
    <name evidence="5" type="primary">recX</name>
    <name evidence="9" type="ORF">I8U20_11595</name>
</gene>
<evidence type="ECO:0000259" key="6">
    <source>
        <dbReference type="Pfam" id="PF02631"/>
    </source>
</evidence>
<dbReference type="Gene3D" id="1.10.10.10">
    <property type="entry name" value="Winged helix-like DNA-binding domain superfamily/Winged helix DNA-binding domain"/>
    <property type="match status" value="3"/>
</dbReference>
<comment type="similarity">
    <text evidence="2 5">Belongs to the RecX family.</text>
</comment>
<protein>
    <recommendedName>
        <fullName evidence="3 5">Regulatory protein RecX</fullName>
    </recommendedName>
</protein>
<reference evidence="9 10" key="1">
    <citation type="submission" date="2020-12" db="EMBL/GenBank/DDBJ databases">
        <title>WGS of Thermoactinomyces spp.</title>
        <authorList>
            <person name="Cheng K."/>
        </authorList>
    </citation>
    <scope>NUCLEOTIDE SEQUENCE [LARGE SCALE GENOMIC DNA]</scope>
    <source>
        <strain evidence="10">CICC 10671\DSM 43846</strain>
    </source>
</reference>
<dbReference type="Proteomes" id="UP000633619">
    <property type="component" value="Unassembled WGS sequence"/>
</dbReference>
<sequence length="231" mass="27667">MRTGSEEWMRQVGERKKITRIEKPYLHKPRYHIYVDGEFLLSVHEDILVKYRLQKGMELDESEIAKWLEAEEYNKVKQKALHYLSYKPRTTHEVKMYLGRKGFERETVEQVILELEKNGFLNDMEFAKAWVNERQHHKGYGKRRLKQELLNKGMDPAVVDEALIHIGEEDERQLAISIAERRYLRLCHESWPRIERRLGNYLVRQGFSMGVVYEVLNLFRARYEEEKGNGP</sequence>
<feature type="domain" description="RecX second three-helical" evidence="6">
    <location>
        <begin position="122"/>
        <end position="163"/>
    </location>
</feature>
<evidence type="ECO:0000256" key="2">
    <source>
        <dbReference type="ARBA" id="ARBA00009695"/>
    </source>
</evidence>
<dbReference type="AlphaFoldDB" id="A0A8I1ADV3"/>
<name>A0A8I1ADV3_THEIN</name>
<dbReference type="Pfam" id="PF02631">
    <property type="entry name" value="RecX_HTH2"/>
    <property type="match status" value="1"/>
</dbReference>
<evidence type="ECO:0000256" key="5">
    <source>
        <dbReference type="HAMAP-Rule" id="MF_01114"/>
    </source>
</evidence>
<dbReference type="PANTHER" id="PTHR33602">
    <property type="entry name" value="REGULATORY PROTEIN RECX FAMILY PROTEIN"/>
    <property type="match status" value="1"/>
</dbReference>
<evidence type="ECO:0000313" key="10">
    <source>
        <dbReference type="Proteomes" id="UP000633619"/>
    </source>
</evidence>